<sequence length="160" mass="18188">MNMASVRMVAKVGTGLWRSLHPFQGGFTASHPVAVLHKVKQIGALPFYFSAFFYTGAKRVCLRGRFLVFHVRTRNAERRTPLQVLQPSSALNSHVKRGSSGDPPRMFLERFHMLSLYNSVLSGLSGLFKLIQKRNILPFILCKSAQAQSDWMERFCEQPF</sequence>
<gene>
    <name evidence="1" type="ORF">GOODEAATRI_022160</name>
</gene>
<proteinExistence type="predicted"/>
<accession>A0ABV0NYJ1</accession>
<comment type="caution">
    <text evidence="1">The sequence shown here is derived from an EMBL/GenBank/DDBJ whole genome shotgun (WGS) entry which is preliminary data.</text>
</comment>
<evidence type="ECO:0008006" key="3">
    <source>
        <dbReference type="Google" id="ProtNLM"/>
    </source>
</evidence>
<dbReference type="Proteomes" id="UP001476798">
    <property type="component" value="Unassembled WGS sequence"/>
</dbReference>
<reference evidence="1 2" key="1">
    <citation type="submission" date="2021-06" db="EMBL/GenBank/DDBJ databases">
        <authorList>
            <person name="Palmer J.M."/>
        </authorList>
    </citation>
    <scope>NUCLEOTIDE SEQUENCE [LARGE SCALE GENOMIC DNA]</scope>
    <source>
        <strain evidence="1 2">GA_2019</strain>
        <tissue evidence="1">Muscle</tissue>
    </source>
</reference>
<evidence type="ECO:0000313" key="1">
    <source>
        <dbReference type="EMBL" id="MEQ2175874.1"/>
    </source>
</evidence>
<evidence type="ECO:0000313" key="2">
    <source>
        <dbReference type="Proteomes" id="UP001476798"/>
    </source>
</evidence>
<keyword evidence="2" id="KW-1185">Reference proteome</keyword>
<protein>
    <recommendedName>
        <fullName evidence="3">Transmembrane protein</fullName>
    </recommendedName>
</protein>
<dbReference type="EMBL" id="JAHRIO010052212">
    <property type="protein sequence ID" value="MEQ2175874.1"/>
    <property type="molecule type" value="Genomic_DNA"/>
</dbReference>
<name>A0ABV0NYJ1_9TELE</name>
<organism evidence="1 2">
    <name type="scientific">Goodea atripinnis</name>
    <dbReference type="NCBI Taxonomy" id="208336"/>
    <lineage>
        <taxon>Eukaryota</taxon>
        <taxon>Metazoa</taxon>
        <taxon>Chordata</taxon>
        <taxon>Craniata</taxon>
        <taxon>Vertebrata</taxon>
        <taxon>Euteleostomi</taxon>
        <taxon>Actinopterygii</taxon>
        <taxon>Neopterygii</taxon>
        <taxon>Teleostei</taxon>
        <taxon>Neoteleostei</taxon>
        <taxon>Acanthomorphata</taxon>
        <taxon>Ovalentaria</taxon>
        <taxon>Atherinomorphae</taxon>
        <taxon>Cyprinodontiformes</taxon>
        <taxon>Goodeidae</taxon>
        <taxon>Goodea</taxon>
    </lineage>
</organism>